<sequence>MHNFIITYPSHVIFYGEQRGVPTYSSFFSSTQQLFGCPTQYYNKLTQICRQIIILQTKLLITLLTKLLITSLTMFLNKTDDTDFSEGNLKLQNLLPKDATKFQKCQIYILPIRVGIRTKMSKFKIFLAL</sequence>
<reference evidence="1" key="1">
    <citation type="submission" date="2021-05" db="EMBL/GenBank/DDBJ databases">
        <authorList>
            <person name="Alioto T."/>
            <person name="Alioto T."/>
            <person name="Gomez Garrido J."/>
        </authorList>
    </citation>
    <scope>NUCLEOTIDE SEQUENCE</scope>
</reference>
<dbReference type="EMBL" id="HBUF01382427">
    <property type="protein sequence ID" value="CAG6730832.1"/>
    <property type="molecule type" value="Transcribed_RNA"/>
</dbReference>
<proteinExistence type="predicted"/>
<dbReference type="AlphaFoldDB" id="A0A8D8YL29"/>
<organism evidence="1">
    <name type="scientific">Cacopsylla melanoneura</name>
    <dbReference type="NCBI Taxonomy" id="428564"/>
    <lineage>
        <taxon>Eukaryota</taxon>
        <taxon>Metazoa</taxon>
        <taxon>Ecdysozoa</taxon>
        <taxon>Arthropoda</taxon>
        <taxon>Hexapoda</taxon>
        <taxon>Insecta</taxon>
        <taxon>Pterygota</taxon>
        <taxon>Neoptera</taxon>
        <taxon>Paraneoptera</taxon>
        <taxon>Hemiptera</taxon>
        <taxon>Sternorrhyncha</taxon>
        <taxon>Psylloidea</taxon>
        <taxon>Psyllidae</taxon>
        <taxon>Psyllinae</taxon>
        <taxon>Cacopsylla</taxon>
    </lineage>
</organism>
<evidence type="ECO:0000313" key="1">
    <source>
        <dbReference type="EMBL" id="CAG6730832.1"/>
    </source>
</evidence>
<accession>A0A8D8YL29</accession>
<protein>
    <submittedName>
        <fullName evidence="1">Uncharacterized protein</fullName>
    </submittedName>
</protein>
<name>A0A8D8YL29_9HEMI</name>